<keyword evidence="10 21" id="KW-0378">Hydrolase</keyword>
<dbReference type="InterPro" id="IPR023426">
    <property type="entry name" value="Flap_endonuc"/>
</dbReference>
<feature type="compositionally biased region" description="Basic and acidic residues" evidence="22">
    <location>
        <begin position="269"/>
        <end position="278"/>
    </location>
</feature>
<keyword evidence="12 21" id="KW-0460">Magnesium</keyword>
<dbReference type="Pfam" id="PF03935">
    <property type="entry name" value="SKN1_KRE6_Sbg1"/>
    <property type="match status" value="1"/>
</dbReference>
<keyword evidence="13" id="KW-0735">Signal-anchor</keyword>
<dbReference type="Proteomes" id="UP001213623">
    <property type="component" value="Chromosome 3"/>
</dbReference>
<dbReference type="Pfam" id="PF00867">
    <property type="entry name" value="XPG_I"/>
    <property type="match status" value="1"/>
</dbReference>
<keyword evidence="14 23" id="KW-1133">Transmembrane helix</keyword>
<evidence type="ECO:0000256" key="23">
    <source>
        <dbReference type="SAM" id="Phobius"/>
    </source>
</evidence>
<dbReference type="Pfam" id="PF00752">
    <property type="entry name" value="XPG_N"/>
    <property type="match status" value="1"/>
</dbReference>
<dbReference type="InterPro" id="IPR029060">
    <property type="entry name" value="PIN-like_dom_sf"/>
</dbReference>
<evidence type="ECO:0000256" key="22">
    <source>
        <dbReference type="SAM" id="MobiDB-lite"/>
    </source>
</evidence>
<evidence type="ECO:0000256" key="17">
    <source>
        <dbReference type="ARBA" id="ARBA00023180"/>
    </source>
</evidence>
<dbReference type="SMART" id="SM00485">
    <property type="entry name" value="XPGN"/>
    <property type="match status" value="1"/>
</dbReference>
<dbReference type="CDD" id="cd09907">
    <property type="entry name" value="H3TH_FEN1-Euk"/>
    <property type="match status" value="1"/>
</dbReference>
<comment type="similarity">
    <text evidence="21">Belongs to the XPG/RAD2 endonuclease family. FEN1 subfamily.</text>
</comment>
<comment type="subcellular location">
    <subcellularLocation>
        <location evidence="1">Membrane</location>
        <topology evidence="1">Single-pass type II membrane protein</topology>
    </subcellularLocation>
    <subcellularLocation>
        <location evidence="21">Nucleus</location>
        <location evidence="21">Nucleolus</location>
    </subcellularLocation>
    <subcellularLocation>
        <location evidence="21">Nucleus</location>
        <location evidence="21">Nucleoplasm</location>
    </subcellularLocation>
    <subcellularLocation>
        <location evidence="21">Mitochondrion</location>
    </subcellularLocation>
    <text evidence="21">Resides mostly in the nucleoli and relocalizes to the nucleoplasm upon DNA damage.</text>
</comment>
<dbReference type="GO" id="GO:0006078">
    <property type="term" value="P:(1-&gt;6)-beta-D-glucan biosynthetic process"/>
    <property type="evidence" value="ECO:0007669"/>
    <property type="project" value="TreeGrafter"/>
</dbReference>
<evidence type="ECO:0000256" key="20">
    <source>
        <dbReference type="ARBA" id="ARBA00023316"/>
    </source>
</evidence>
<proteinExistence type="inferred from homology"/>
<dbReference type="InterPro" id="IPR006086">
    <property type="entry name" value="XPG-I_dom"/>
</dbReference>
<sequence length="1021" mass="115039">MGIKGLTSLLSDEAPSCIKHMDIKTLFGRKVAIDASMSLYQFLIAVRQSDGQQMMSESGEITSHLLGFFYRTLRMVDYGIKPVYVFDGKPPDLKKEVLLKRFGRREEAREQEEEQKDIADAEKLDQLARRQVRPTREHNTEVQRLLTLMGIPWIVAPCEAEAQCAELARAGKVYAAGSEDMDTLTFGTPILLKNLTASEQKKLPVTEIVLSKALEELQMPMSQFVDLCMLLGCDYLDPIKGVGPKKALKLIREHKSLDNVLEALQGDLKKTQEGHDSDTQADDTSAGAPKKRGGIQVPDFWPFQEARDLFLTPQVQDGATVQLKWEPPKTEDLVQFLCADKGFSEDRVRRGCEKLAKAVGQKQQGRLDGFFTLRSPDGISNNSLYERNVYRDDSSDNLEYLQEDPYPWMTMIDVKEADDYLHDPAVNPLHKSYEPWRALFNVGTIVILTLAILMLFAGYPILHQVTLDKEANDRETAAHQIMSFNSSYPSGFPIARANLSNQFNDERQMFIDPATPKSAYELESTFSKNNGKKFKLVFSDEFNTNGRSFYPGEDPFWEAVDLHYWATNNFEWYDPAAVYTRDGSLRIRLDQHPEHNLNFRGGMIQSWNKFCFRNGILAVSVQLPGFADVAGLWPAIWMMGNLGRAGYGATLQGTWPYSYDVCDVGTLMNQTLYNDEHPKGYPKDVSTLGGATVFNAQHETRSLSFLPGQKLSRCTCKGEDHPGPWDAKAQEFVGRAAPEIDVFEAQVAGINNVNKIQVSQSFQLAPYNWQYNITHANKSKAYNFYEWDENTSHINSYNGEITQQSLSGINMASQQAVQYVANDTDTETEGNFAIYSAEYKGGPDGYVAWTSDGKPAWEIYGTALGPDPLSKVGQRQFPKEPMYIILNLGISRNFGYVDWDKLSDHFPFEMAIDWVRVYQDPDDPEADTTCNPKNMPTEDYINRHIEAYTNANYTVWGGTPEEGGYGADWPLNNQYIKGCDASTRSKDPGDPSWTYKEAPRVPSSLVTNTPGAEGDWIWGNL</sequence>
<comment type="function">
    <text evidence="21">Structure-specific nuclease with 5'-flap endonuclease and 5'-3' exonuclease activities involved in DNA replication and repair. During DNA replication, cleaves the 5'-overhanging flap structure that is generated by displacement synthesis when DNA polymerase encounters the 5'-end of a downstream Okazaki fragment. It enters the flap from the 5'-end and then tracks to cleave the flap base, leaving a nick for ligation. Also involved in the long patch base excision repair (LP-BER) pathway, by cleaving within the apurinic/apyrimidinic (AP) site-terminated flap. Acts as a genome stabilization factor that prevents flaps from equilibrating into structures that lead to duplications and deletions. Also possesses 5'-3' exonuclease activity on nicked or gapped double-stranded DNA, and exhibits RNase H activity. Also involved in replication and repair of rDNA and in repairing mitochondrial DNA.</text>
</comment>
<dbReference type="AlphaFoldDB" id="A0AAF0EQB7"/>
<evidence type="ECO:0000256" key="5">
    <source>
        <dbReference type="ARBA" id="ARBA00022705"/>
    </source>
</evidence>
<evidence type="ECO:0000256" key="18">
    <source>
        <dbReference type="ARBA" id="ARBA00023204"/>
    </source>
</evidence>
<evidence type="ECO:0000256" key="12">
    <source>
        <dbReference type="ARBA" id="ARBA00022842"/>
    </source>
</evidence>
<evidence type="ECO:0000256" key="21">
    <source>
        <dbReference type="HAMAP-Rule" id="MF_03140"/>
    </source>
</evidence>
<dbReference type="SMART" id="SM00279">
    <property type="entry name" value="HhH2"/>
    <property type="match status" value="1"/>
</dbReference>
<dbReference type="InterPro" id="IPR008918">
    <property type="entry name" value="HhH2"/>
</dbReference>
<comment type="similarity">
    <text evidence="2">Belongs to the SKN1/KRE6 family.</text>
</comment>
<keyword evidence="20" id="KW-0961">Cell wall biogenesis/degradation</keyword>
<evidence type="ECO:0000256" key="10">
    <source>
        <dbReference type="ARBA" id="ARBA00022801"/>
    </source>
</evidence>
<keyword evidence="17" id="KW-0325">Glycoprotein</keyword>
<evidence type="ECO:0000256" key="15">
    <source>
        <dbReference type="ARBA" id="ARBA00023128"/>
    </source>
</evidence>
<dbReference type="GO" id="GO:0000287">
    <property type="term" value="F:magnesium ion binding"/>
    <property type="evidence" value="ECO:0007669"/>
    <property type="project" value="UniProtKB-UniRule"/>
</dbReference>
<keyword evidence="9 21" id="KW-0227">DNA damage</keyword>
<evidence type="ECO:0000256" key="6">
    <source>
        <dbReference type="ARBA" id="ARBA00022722"/>
    </source>
</evidence>
<dbReference type="Gene3D" id="1.10.150.20">
    <property type="entry name" value="5' to 3' exonuclease, C-terminal subdomain"/>
    <property type="match status" value="1"/>
</dbReference>
<dbReference type="InterPro" id="IPR000757">
    <property type="entry name" value="Beta-glucanase-like"/>
</dbReference>
<dbReference type="PROSITE" id="PS00841">
    <property type="entry name" value="XPG_1"/>
    <property type="match status" value="1"/>
</dbReference>
<dbReference type="GO" id="GO:0005886">
    <property type="term" value="C:plasma membrane"/>
    <property type="evidence" value="ECO:0007669"/>
    <property type="project" value="TreeGrafter"/>
</dbReference>
<dbReference type="InterPro" id="IPR013320">
    <property type="entry name" value="ConA-like_dom_sf"/>
</dbReference>
<organism evidence="25 26">
    <name type="scientific">Malassezia nana</name>
    <dbReference type="NCBI Taxonomy" id="180528"/>
    <lineage>
        <taxon>Eukaryota</taxon>
        <taxon>Fungi</taxon>
        <taxon>Dikarya</taxon>
        <taxon>Basidiomycota</taxon>
        <taxon>Ustilaginomycotina</taxon>
        <taxon>Malasseziomycetes</taxon>
        <taxon>Malasseziales</taxon>
        <taxon>Malasseziaceae</taxon>
        <taxon>Malassezia</taxon>
    </lineage>
</organism>
<keyword evidence="7 21" id="KW-0479">Metal-binding</keyword>
<dbReference type="InterPro" id="IPR019974">
    <property type="entry name" value="XPG_CS"/>
</dbReference>
<evidence type="ECO:0000256" key="2">
    <source>
        <dbReference type="ARBA" id="ARBA00010962"/>
    </source>
</evidence>
<dbReference type="Gene3D" id="2.60.120.200">
    <property type="match status" value="2"/>
</dbReference>
<dbReference type="FunFam" id="3.40.50.1010:FF:000003">
    <property type="entry name" value="Flap endonuclease 1"/>
    <property type="match status" value="1"/>
</dbReference>
<dbReference type="InterPro" id="IPR006085">
    <property type="entry name" value="XPG_DNA_repair_N"/>
</dbReference>
<dbReference type="GO" id="GO:0006284">
    <property type="term" value="P:base-excision repair"/>
    <property type="evidence" value="ECO:0007669"/>
    <property type="project" value="UniProtKB-UniRule"/>
</dbReference>
<dbReference type="InterPro" id="IPR036279">
    <property type="entry name" value="5-3_exonuclease_C_sf"/>
</dbReference>
<comment type="cofactor">
    <cofactor evidence="21">
        <name>Mg(2+)</name>
        <dbReference type="ChEBI" id="CHEBI:18420"/>
    </cofactor>
    <text evidence="21">Binds 2 magnesium ions per subunit. They probably participate in the reaction catalyzed by the enzyme. May bind an additional third magnesium ion after substrate binding.</text>
</comment>
<evidence type="ECO:0000256" key="7">
    <source>
        <dbReference type="ARBA" id="ARBA00022723"/>
    </source>
</evidence>
<dbReference type="GO" id="GO:0005789">
    <property type="term" value="C:endoplasmic reticulum membrane"/>
    <property type="evidence" value="ECO:0007669"/>
    <property type="project" value="TreeGrafter"/>
</dbReference>
<dbReference type="PROSITE" id="PS51762">
    <property type="entry name" value="GH16_2"/>
    <property type="match status" value="1"/>
</dbReference>
<evidence type="ECO:0000256" key="9">
    <source>
        <dbReference type="ARBA" id="ARBA00022763"/>
    </source>
</evidence>
<evidence type="ECO:0000256" key="16">
    <source>
        <dbReference type="ARBA" id="ARBA00023136"/>
    </source>
</evidence>
<name>A0AAF0EQB7_9BASI</name>
<dbReference type="CDD" id="cd09867">
    <property type="entry name" value="PIN_FEN1"/>
    <property type="match status" value="1"/>
</dbReference>
<dbReference type="GO" id="GO:0003677">
    <property type="term" value="F:DNA binding"/>
    <property type="evidence" value="ECO:0007669"/>
    <property type="project" value="UniProtKB-UniRule"/>
</dbReference>
<keyword evidence="6 21" id="KW-0540">Nuclease</keyword>
<dbReference type="InterPro" id="IPR005629">
    <property type="entry name" value="Skn1/Kre6/Sbg1"/>
</dbReference>
<dbReference type="SUPFAM" id="SSF49899">
    <property type="entry name" value="Concanavalin A-like lectins/glucanases"/>
    <property type="match status" value="1"/>
</dbReference>
<evidence type="ECO:0000259" key="24">
    <source>
        <dbReference type="PROSITE" id="PS51762"/>
    </source>
</evidence>
<dbReference type="GO" id="GO:0015926">
    <property type="term" value="F:glucosidase activity"/>
    <property type="evidence" value="ECO:0007669"/>
    <property type="project" value="TreeGrafter"/>
</dbReference>
<dbReference type="EC" id="3.1.-.-" evidence="21"/>
<evidence type="ECO:0000256" key="13">
    <source>
        <dbReference type="ARBA" id="ARBA00022968"/>
    </source>
</evidence>
<dbReference type="InterPro" id="IPR006084">
    <property type="entry name" value="XPG/Rad2"/>
</dbReference>
<dbReference type="PANTHER" id="PTHR31361:SF1">
    <property type="entry name" value="BETA-GLUCAN SYNTHESIS-ASSOCIATED PROTEIN KRE6-RELATED"/>
    <property type="match status" value="1"/>
</dbReference>
<feature type="region of interest" description="Disordered" evidence="22">
    <location>
        <begin position="269"/>
        <end position="293"/>
    </location>
</feature>
<dbReference type="GO" id="GO:0005654">
    <property type="term" value="C:nucleoplasm"/>
    <property type="evidence" value="ECO:0007669"/>
    <property type="project" value="UniProtKB-SubCell"/>
</dbReference>
<evidence type="ECO:0000256" key="19">
    <source>
        <dbReference type="ARBA" id="ARBA00023242"/>
    </source>
</evidence>
<evidence type="ECO:0000256" key="8">
    <source>
        <dbReference type="ARBA" id="ARBA00022759"/>
    </source>
</evidence>
<keyword evidence="3 21" id="KW-0597">Phosphoprotein</keyword>
<keyword evidence="5 21" id="KW-0235">DNA replication</keyword>
<keyword evidence="16 23" id="KW-0472">Membrane</keyword>
<dbReference type="GO" id="GO:0017108">
    <property type="term" value="F:5'-flap endonuclease activity"/>
    <property type="evidence" value="ECO:0007669"/>
    <property type="project" value="UniProtKB-UniRule"/>
</dbReference>
<dbReference type="SMART" id="SM00484">
    <property type="entry name" value="XPGI"/>
    <property type="match status" value="1"/>
</dbReference>
<dbReference type="GO" id="GO:0043137">
    <property type="term" value="P:DNA replication, removal of RNA primer"/>
    <property type="evidence" value="ECO:0007669"/>
    <property type="project" value="UniProtKB-UniRule"/>
</dbReference>
<feature type="domain" description="GH16" evidence="24">
    <location>
        <begin position="497"/>
        <end position="923"/>
    </location>
</feature>
<dbReference type="GO" id="GO:0005730">
    <property type="term" value="C:nucleolus"/>
    <property type="evidence" value="ECO:0007669"/>
    <property type="project" value="UniProtKB-SubCell"/>
</dbReference>
<evidence type="ECO:0000256" key="4">
    <source>
        <dbReference type="ARBA" id="ARBA00022692"/>
    </source>
</evidence>
<dbReference type="GO" id="GO:0005739">
    <property type="term" value="C:mitochondrion"/>
    <property type="evidence" value="ECO:0007669"/>
    <property type="project" value="UniProtKB-SubCell"/>
</dbReference>
<dbReference type="GO" id="GO:0008409">
    <property type="term" value="F:5'-3' exonuclease activity"/>
    <property type="evidence" value="ECO:0007669"/>
    <property type="project" value="UniProtKB-UniRule"/>
</dbReference>
<keyword evidence="8 21" id="KW-0255">Endonuclease</keyword>
<dbReference type="EMBL" id="CP119894">
    <property type="protein sequence ID" value="WFD26836.1"/>
    <property type="molecule type" value="Genomic_DNA"/>
</dbReference>
<feature type="transmembrane region" description="Helical" evidence="23">
    <location>
        <begin position="438"/>
        <end position="462"/>
    </location>
</feature>
<keyword evidence="4 23" id="KW-0812">Transmembrane</keyword>
<evidence type="ECO:0000313" key="26">
    <source>
        <dbReference type="Proteomes" id="UP001213623"/>
    </source>
</evidence>
<dbReference type="SUPFAM" id="SSF47807">
    <property type="entry name" value="5' to 3' exonuclease, C-terminal subdomain"/>
    <property type="match status" value="1"/>
</dbReference>
<dbReference type="HAMAP" id="MF_00614">
    <property type="entry name" value="Fen"/>
    <property type="match status" value="1"/>
</dbReference>
<evidence type="ECO:0000313" key="25">
    <source>
        <dbReference type="EMBL" id="WFD26836.1"/>
    </source>
</evidence>
<dbReference type="PRINTS" id="PR00853">
    <property type="entry name" value="XPGRADSUPER"/>
</dbReference>
<keyword evidence="15 21" id="KW-0496">Mitochondrion</keyword>
<dbReference type="GO" id="GO:0031505">
    <property type="term" value="P:fungal-type cell wall organization"/>
    <property type="evidence" value="ECO:0007669"/>
    <property type="project" value="TreeGrafter"/>
</dbReference>
<evidence type="ECO:0000256" key="14">
    <source>
        <dbReference type="ARBA" id="ARBA00022989"/>
    </source>
</evidence>
<dbReference type="Gene3D" id="3.40.50.1010">
    <property type="entry name" value="5'-nuclease"/>
    <property type="match status" value="1"/>
</dbReference>
<evidence type="ECO:0000256" key="3">
    <source>
        <dbReference type="ARBA" id="ARBA00022553"/>
    </source>
</evidence>
<reference evidence="25" key="1">
    <citation type="submission" date="2023-03" db="EMBL/GenBank/DDBJ databases">
        <title>Mating type loci evolution in Malassezia.</title>
        <authorList>
            <person name="Coelho M.A."/>
        </authorList>
    </citation>
    <scope>NUCLEOTIDE SEQUENCE</scope>
    <source>
        <strain evidence="25">CBS 9557</strain>
    </source>
</reference>
<evidence type="ECO:0000256" key="1">
    <source>
        <dbReference type="ARBA" id="ARBA00004606"/>
    </source>
</evidence>
<evidence type="ECO:0000256" key="11">
    <source>
        <dbReference type="ARBA" id="ARBA00022839"/>
    </source>
</evidence>
<gene>
    <name evidence="25" type="ORF">MNAN1_001825</name>
</gene>
<accession>A0AAF0EQB7</accession>
<dbReference type="PANTHER" id="PTHR31361">
    <property type="entry name" value="BETA-GLUCAN SYNTHESIS-ASSOCIATED PROTEIN KRE6-RELATED"/>
    <property type="match status" value="1"/>
</dbReference>
<keyword evidence="26" id="KW-1185">Reference proteome</keyword>
<dbReference type="SUPFAM" id="SSF88723">
    <property type="entry name" value="PIN domain-like"/>
    <property type="match status" value="1"/>
</dbReference>
<keyword evidence="18 21" id="KW-0234">DNA repair</keyword>
<dbReference type="FunFam" id="2.60.120.200:FF:000135">
    <property type="entry name" value="Related to KRE6-glucan synthase subunit"/>
    <property type="match status" value="1"/>
</dbReference>
<keyword evidence="19 21" id="KW-0539">Nucleus</keyword>
<keyword evidence="11 21" id="KW-0269">Exonuclease</keyword>
<protein>
    <recommendedName>
        <fullName evidence="21">Flap endonuclease 1</fullName>
        <shortName evidence="21">FEN-1</shortName>
        <ecNumber evidence="21">3.1.-.-</ecNumber>
    </recommendedName>
    <alternativeName>
        <fullName evidence="21">Flap structure-specific endonuclease 1</fullName>
    </alternativeName>
</protein>